<evidence type="ECO:0000313" key="2">
    <source>
        <dbReference type="EMBL" id="MCI14222.1"/>
    </source>
</evidence>
<dbReference type="EMBL" id="LXQA010091495">
    <property type="protein sequence ID" value="MCI14222.1"/>
    <property type="molecule type" value="Genomic_DNA"/>
</dbReference>
<dbReference type="Proteomes" id="UP000265520">
    <property type="component" value="Unassembled WGS sequence"/>
</dbReference>
<name>A0A392PR80_9FABA</name>
<organism evidence="2 3">
    <name type="scientific">Trifolium medium</name>
    <dbReference type="NCBI Taxonomy" id="97028"/>
    <lineage>
        <taxon>Eukaryota</taxon>
        <taxon>Viridiplantae</taxon>
        <taxon>Streptophyta</taxon>
        <taxon>Embryophyta</taxon>
        <taxon>Tracheophyta</taxon>
        <taxon>Spermatophyta</taxon>
        <taxon>Magnoliopsida</taxon>
        <taxon>eudicotyledons</taxon>
        <taxon>Gunneridae</taxon>
        <taxon>Pentapetalae</taxon>
        <taxon>rosids</taxon>
        <taxon>fabids</taxon>
        <taxon>Fabales</taxon>
        <taxon>Fabaceae</taxon>
        <taxon>Papilionoideae</taxon>
        <taxon>50 kb inversion clade</taxon>
        <taxon>NPAAA clade</taxon>
        <taxon>Hologalegina</taxon>
        <taxon>IRL clade</taxon>
        <taxon>Trifolieae</taxon>
        <taxon>Trifolium</taxon>
    </lineage>
</organism>
<keyword evidence="1" id="KW-0812">Transmembrane</keyword>
<proteinExistence type="predicted"/>
<sequence length="164" mass="18055">MVVWFSVVEELLLSPFLPFPLGVKQHMGWSLVCGGGGSTGGYCSLHFFRRWLLELGDGGVRFSGDGFGGGSLLRRRFWWGFMAPSMSLWGFVAPAMVVLVMVRCSDDDFDGSDQGACFWPPSLYRANVDFLLVPVVFGGLHRASRFGGLQFAQICVECVMAVRV</sequence>
<feature type="transmembrane region" description="Helical" evidence="1">
    <location>
        <begin position="77"/>
        <end position="102"/>
    </location>
</feature>
<keyword evidence="1" id="KW-1133">Transmembrane helix</keyword>
<comment type="caution">
    <text evidence="2">The sequence shown here is derived from an EMBL/GenBank/DDBJ whole genome shotgun (WGS) entry which is preliminary data.</text>
</comment>
<keyword evidence="1" id="KW-0472">Membrane</keyword>
<evidence type="ECO:0000313" key="3">
    <source>
        <dbReference type="Proteomes" id="UP000265520"/>
    </source>
</evidence>
<accession>A0A392PR80</accession>
<dbReference type="AlphaFoldDB" id="A0A392PR80"/>
<keyword evidence="3" id="KW-1185">Reference proteome</keyword>
<protein>
    <submittedName>
        <fullName evidence="2">Uncharacterized protein</fullName>
    </submittedName>
</protein>
<feature type="non-terminal residue" evidence="2">
    <location>
        <position position="164"/>
    </location>
</feature>
<reference evidence="2 3" key="1">
    <citation type="journal article" date="2018" name="Front. Plant Sci.">
        <title>Red Clover (Trifolium pratense) and Zigzag Clover (T. medium) - A Picture of Genomic Similarities and Differences.</title>
        <authorList>
            <person name="Dluhosova J."/>
            <person name="Istvanek J."/>
            <person name="Nedelnik J."/>
            <person name="Repkova J."/>
        </authorList>
    </citation>
    <scope>NUCLEOTIDE SEQUENCE [LARGE SCALE GENOMIC DNA]</scope>
    <source>
        <strain evidence="3">cv. 10/8</strain>
        <tissue evidence="2">Leaf</tissue>
    </source>
</reference>
<evidence type="ECO:0000256" key="1">
    <source>
        <dbReference type="SAM" id="Phobius"/>
    </source>
</evidence>